<reference evidence="1 2" key="1">
    <citation type="journal article" date="2012" name="PLoS Pathog.">
        <title>The genome of the obligate intracellular parasite Trachipleistophora hominis: new insights into microsporidian genome dynamics and reductive evolution.</title>
        <authorList>
            <person name="Heinz E."/>
            <person name="Williams T.A."/>
            <person name="Nakjang S."/>
            <person name="Noel C.J."/>
            <person name="Swan D.C."/>
            <person name="Goldberg A.V."/>
            <person name="Harris S.R."/>
            <person name="Weinmaier T."/>
            <person name="Markert S."/>
            <person name="Becher D."/>
            <person name="Bernhardt J."/>
            <person name="Dagan T."/>
            <person name="Hacker C."/>
            <person name="Lucocq J.M."/>
            <person name="Schweder T."/>
            <person name="Rattei T."/>
            <person name="Hall N."/>
            <person name="Hirt R.P."/>
            <person name="Embley T.M."/>
        </authorList>
    </citation>
    <scope>NUCLEOTIDE SEQUENCE [LARGE SCALE GENOMIC DNA]</scope>
</reference>
<dbReference type="AlphaFoldDB" id="L7JZB7"/>
<dbReference type="Proteomes" id="UP000011185">
    <property type="component" value="Unassembled WGS sequence"/>
</dbReference>
<keyword evidence="2" id="KW-1185">Reference proteome</keyword>
<dbReference type="OrthoDB" id="10595400at2759"/>
<sequence length="175" mass="19941">MKIGSTDNRTMLVTTRSARVLLNKMKTYNLIKIYSAYDVSSIIATDLLITVLEKECIKYELAVCETVEKINCEEESILHIYVDLYPRKDLGGLYIGLAVKKKLLKWNRGHESNKSGRADEDASEIEGNRAGRREFCRRIPLMKLILTEVTDAPMMLLFYPVNTTSADVMMTHTQS</sequence>
<evidence type="ECO:0000313" key="2">
    <source>
        <dbReference type="Proteomes" id="UP000011185"/>
    </source>
</evidence>
<dbReference type="HOGENOM" id="CLU_1533651_0_0_1"/>
<accession>L7JZB7</accession>
<evidence type="ECO:0000313" key="1">
    <source>
        <dbReference type="EMBL" id="ELQ76650.1"/>
    </source>
</evidence>
<organism evidence="1 2">
    <name type="scientific">Trachipleistophora hominis</name>
    <name type="common">Microsporidian parasite</name>
    <dbReference type="NCBI Taxonomy" id="72359"/>
    <lineage>
        <taxon>Eukaryota</taxon>
        <taxon>Fungi</taxon>
        <taxon>Fungi incertae sedis</taxon>
        <taxon>Microsporidia</taxon>
        <taxon>Pleistophoridae</taxon>
        <taxon>Trachipleistophora</taxon>
    </lineage>
</organism>
<protein>
    <submittedName>
        <fullName evidence="1">Uncharacterized protein</fullName>
    </submittedName>
</protein>
<dbReference type="VEuPathDB" id="MicrosporidiaDB:THOM_0369"/>
<proteinExistence type="predicted"/>
<dbReference type="EMBL" id="JH993832">
    <property type="protein sequence ID" value="ELQ76650.1"/>
    <property type="molecule type" value="Genomic_DNA"/>
</dbReference>
<gene>
    <name evidence="1" type="ORF">THOM_0369</name>
</gene>
<dbReference type="InParanoid" id="L7JZB7"/>
<name>L7JZB7_TRAHO</name>